<feature type="compositionally biased region" description="Polar residues" evidence="5">
    <location>
        <begin position="831"/>
        <end position="844"/>
    </location>
</feature>
<dbReference type="PANTHER" id="PTHR19932:SF10">
    <property type="entry name" value="WD REPEAT AND HMG-BOX DNA-BINDING PROTEIN 1"/>
    <property type="match status" value="1"/>
</dbReference>
<feature type="compositionally biased region" description="Polar residues" evidence="5">
    <location>
        <begin position="810"/>
        <end position="823"/>
    </location>
</feature>
<dbReference type="GO" id="GO:0006261">
    <property type="term" value="P:DNA-templated DNA replication"/>
    <property type="evidence" value="ECO:0007669"/>
    <property type="project" value="TreeGrafter"/>
</dbReference>
<keyword evidence="2" id="KW-0853">WD repeat</keyword>
<dbReference type="GO" id="GO:0003682">
    <property type="term" value="F:chromatin binding"/>
    <property type="evidence" value="ECO:0007669"/>
    <property type="project" value="TreeGrafter"/>
</dbReference>
<feature type="compositionally biased region" description="Polar residues" evidence="5">
    <location>
        <begin position="782"/>
        <end position="796"/>
    </location>
</feature>
<comment type="subcellular location">
    <subcellularLocation>
        <location evidence="1">Nucleus</location>
    </subcellularLocation>
</comment>
<feature type="compositionally biased region" description="Polar residues" evidence="5">
    <location>
        <begin position="721"/>
        <end position="738"/>
    </location>
</feature>
<evidence type="ECO:0000256" key="3">
    <source>
        <dbReference type="ARBA" id="ARBA00022737"/>
    </source>
</evidence>
<feature type="region of interest" description="Disordered" evidence="5">
    <location>
        <begin position="560"/>
        <end position="589"/>
    </location>
</feature>
<evidence type="ECO:0000313" key="9">
    <source>
        <dbReference type="Proteomes" id="UP000188320"/>
    </source>
</evidence>
<reference evidence="9" key="1">
    <citation type="submission" date="2017-01" db="EMBL/GenBank/DDBJ databases">
        <authorList>
            <person name="Wang Y."/>
            <person name="White M."/>
            <person name="Kvist S."/>
            <person name="Moncalvo J.-M."/>
        </authorList>
    </citation>
    <scope>NUCLEOTIDE SEQUENCE [LARGE SCALE GENOMIC DNA]</scope>
    <source>
        <strain evidence="9">COL-18-3</strain>
    </source>
</reference>
<dbReference type="InterPro" id="IPR022100">
    <property type="entry name" value="WDHD1/CFT4_beta-prop_2nd"/>
</dbReference>
<organism evidence="8 9">
    <name type="scientific">Zancudomyces culisetae</name>
    <name type="common">Gut fungus</name>
    <name type="synonym">Smittium culisetae</name>
    <dbReference type="NCBI Taxonomy" id="1213189"/>
    <lineage>
        <taxon>Eukaryota</taxon>
        <taxon>Fungi</taxon>
        <taxon>Fungi incertae sedis</taxon>
        <taxon>Zoopagomycota</taxon>
        <taxon>Kickxellomycotina</taxon>
        <taxon>Harpellomycetes</taxon>
        <taxon>Harpellales</taxon>
        <taxon>Legeriomycetaceae</taxon>
        <taxon>Zancudomyces</taxon>
    </lineage>
</organism>
<dbReference type="AlphaFoldDB" id="A0A1R1PJY0"/>
<feature type="domain" description="WDHD1/CFT4 helical bundle" evidence="7">
    <location>
        <begin position="485"/>
        <end position="558"/>
    </location>
</feature>
<feature type="region of interest" description="Disordered" evidence="5">
    <location>
        <begin position="705"/>
        <end position="844"/>
    </location>
</feature>
<dbReference type="PANTHER" id="PTHR19932">
    <property type="entry name" value="WD REPEAT AND HMG-BOX DNA BINDING PROTEIN"/>
    <property type="match status" value="1"/>
</dbReference>
<keyword evidence="4" id="KW-0539">Nucleus</keyword>
<feature type="compositionally biased region" description="Basic and acidic residues" evidence="5">
    <location>
        <begin position="45"/>
        <end position="58"/>
    </location>
</feature>
<protein>
    <submittedName>
        <fullName evidence="8">Minichromosome loss protein 1</fullName>
    </submittedName>
</protein>
<comment type="caution">
    <text evidence="8">The sequence shown here is derived from an EMBL/GenBank/DDBJ whole genome shotgun (WGS) entry which is preliminary data.</text>
</comment>
<evidence type="ECO:0000256" key="4">
    <source>
        <dbReference type="ARBA" id="ARBA00023242"/>
    </source>
</evidence>
<dbReference type="Pfam" id="PF12341">
    <property type="entry name" value="Mcl1_mid"/>
    <property type="match status" value="1"/>
</dbReference>
<evidence type="ECO:0000259" key="7">
    <source>
        <dbReference type="Pfam" id="PF20946"/>
    </source>
</evidence>
<evidence type="ECO:0000256" key="5">
    <source>
        <dbReference type="SAM" id="MobiDB-lite"/>
    </source>
</evidence>
<dbReference type="Proteomes" id="UP000188320">
    <property type="component" value="Unassembled WGS sequence"/>
</dbReference>
<evidence type="ECO:0000256" key="2">
    <source>
        <dbReference type="ARBA" id="ARBA00022574"/>
    </source>
</evidence>
<sequence length="844" mass="92883">MGALVIWDDVVDMPNLQSRSHKKALKKNGDDYGENNDFVMDMDDDGGRDGDGDGDGERNNNNLVSNLFDDESKENRQMELEDELGAESIAETEDEMEDFVVDDDGGGYVEPALKKQLYEATRVVPFQPSATPWIGNKSYLAFNTVGTVTTTLVNDSHNSIEIEFFDKMAHRDIRFSDPYKFSMASLSKIGCLFGKNPKREDNEDNGGDSTSVILYRAFKGWAGQSDWTFRLPPGEYIQCLALSEGGAAIFTTERLVRFITIGGIQSWIESVPQNIVSCVAGKKMLFCVHQREGITASTMGSSKHDINSAQIGDPVYDWELRRIDSGRKISCGVCPVSHNSRLCWLGFSDENQPLTCDSSGVLRMLVRYTSFLNASWVPVFDAKAVATERKKLENYWPVGVSGLNFMVVIVKDKNNYPPISKPVVTELELKIPMIQPDSATSKEEQKYLLQAIIADALKSQKTILDSGMSAKYAMFSDINGSLTLEMESRREDTEDADIELDKLLLNSIHVACRNNKVMRALDLVGMLRLAESLLAAEKIAVFHKNAVLAEKIMEVRSKFSALSDEDADENSENEESDEENDQNQTGYARDTARLGTVNFTQDHRSSLSNKNLDLAKKAKSGLSHRDLAEADHHMFSVDTQPTVSGQNQYPGTQTDSDLTTTAHLNSSLVGHTDSDISALPGYSPKAKGSKRSVNAAFNPFAVENSTQSSIISKRDGRSSHSYDSNTKDLTNSVTSSNPFDPPVRSRTDSTLIDSSKPTKKPKTYSKLKTQESELSKEFEARTNLSSNTPSTKTLNLLASFAGPKPKKFSSKTTGDTLNGTTAEDSVDLESVQGTPSTVGDSNGL</sequence>
<proteinExistence type="predicted"/>
<dbReference type="GO" id="GO:0043596">
    <property type="term" value="C:nuclear replication fork"/>
    <property type="evidence" value="ECO:0007669"/>
    <property type="project" value="TreeGrafter"/>
</dbReference>
<gene>
    <name evidence="8" type="ORF">AX774_g5292</name>
</gene>
<feature type="compositionally biased region" description="Acidic residues" evidence="5">
    <location>
        <begin position="563"/>
        <end position="581"/>
    </location>
</feature>
<feature type="domain" description="WDHD1/CFT4 second beta-propeller" evidence="6">
    <location>
        <begin position="125"/>
        <end position="433"/>
    </location>
</feature>
<evidence type="ECO:0000256" key="1">
    <source>
        <dbReference type="ARBA" id="ARBA00004123"/>
    </source>
</evidence>
<feature type="region of interest" description="Disordered" evidence="5">
    <location>
        <begin position="639"/>
        <end position="658"/>
    </location>
</feature>
<keyword evidence="9" id="KW-1185">Reference proteome</keyword>
<keyword evidence="3" id="KW-0677">Repeat</keyword>
<dbReference type="InterPro" id="IPR048591">
    <property type="entry name" value="WDHD1/CFT4_hel"/>
</dbReference>
<feature type="compositionally biased region" description="Basic and acidic residues" evidence="5">
    <location>
        <begin position="768"/>
        <end position="780"/>
    </location>
</feature>
<dbReference type="GO" id="GO:0006281">
    <property type="term" value="P:DNA repair"/>
    <property type="evidence" value="ECO:0007669"/>
    <property type="project" value="TreeGrafter"/>
</dbReference>
<accession>A0A1R1PJY0</accession>
<evidence type="ECO:0000313" key="8">
    <source>
        <dbReference type="EMBL" id="OMH81247.1"/>
    </source>
</evidence>
<dbReference type="OrthoDB" id="427368at2759"/>
<evidence type="ECO:0000259" key="6">
    <source>
        <dbReference type="Pfam" id="PF12341"/>
    </source>
</evidence>
<name>A0A1R1PJY0_ZANCU</name>
<dbReference type="GO" id="GO:0000278">
    <property type="term" value="P:mitotic cell cycle"/>
    <property type="evidence" value="ECO:0007669"/>
    <property type="project" value="TreeGrafter"/>
</dbReference>
<dbReference type="Pfam" id="PF20946">
    <property type="entry name" value="Ctf4_C"/>
    <property type="match status" value="1"/>
</dbReference>
<dbReference type="EMBL" id="LSSK01000944">
    <property type="protein sequence ID" value="OMH81247.1"/>
    <property type="molecule type" value="Genomic_DNA"/>
</dbReference>
<feature type="region of interest" description="Disordered" evidence="5">
    <location>
        <begin position="22"/>
        <end position="77"/>
    </location>
</feature>
<feature type="region of interest" description="Disordered" evidence="5">
    <location>
        <begin position="670"/>
        <end position="690"/>
    </location>
</feature>